<keyword evidence="3" id="KW-1185">Reference proteome</keyword>
<reference evidence="2 3" key="1">
    <citation type="journal article" date="2023" name="Commun. Biol.">
        <title>Genome analysis of Parmales, the sister group of diatoms, reveals the evolutionary specialization of diatoms from phago-mixotrophs to photoautotrophs.</title>
        <authorList>
            <person name="Ban H."/>
            <person name="Sato S."/>
            <person name="Yoshikawa S."/>
            <person name="Yamada K."/>
            <person name="Nakamura Y."/>
            <person name="Ichinomiya M."/>
            <person name="Sato N."/>
            <person name="Blanc-Mathieu R."/>
            <person name="Endo H."/>
            <person name="Kuwata A."/>
            <person name="Ogata H."/>
        </authorList>
    </citation>
    <scope>NUCLEOTIDE SEQUENCE [LARGE SCALE GENOMIC DNA]</scope>
</reference>
<dbReference type="Proteomes" id="UP001165060">
    <property type="component" value="Unassembled WGS sequence"/>
</dbReference>
<name>A0ABQ6MRH1_9STRA</name>
<dbReference type="EMBL" id="BRYB01005987">
    <property type="protein sequence ID" value="GMI31627.1"/>
    <property type="molecule type" value="Genomic_DNA"/>
</dbReference>
<comment type="caution">
    <text evidence="2">The sequence shown here is derived from an EMBL/GenBank/DDBJ whole genome shotgun (WGS) entry which is preliminary data.</text>
</comment>
<accession>A0ABQ6MRH1</accession>
<feature type="coiled-coil region" evidence="1">
    <location>
        <begin position="83"/>
        <end position="110"/>
    </location>
</feature>
<evidence type="ECO:0000256" key="1">
    <source>
        <dbReference type="SAM" id="Coils"/>
    </source>
</evidence>
<evidence type="ECO:0000313" key="3">
    <source>
        <dbReference type="Proteomes" id="UP001165060"/>
    </source>
</evidence>
<evidence type="ECO:0000313" key="2">
    <source>
        <dbReference type="EMBL" id="GMI31627.1"/>
    </source>
</evidence>
<proteinExistence type="predicted"/>
<keyword evidence="1" id="KW-0175">Coiled coil</keyword>
<sequence>MFNLQNAFGLQLARVDAEWGVYEQQMVNDYEAQKAAIMGKRRKSSASYGAAQSSGPWKSKEKQALLFNTAPVFSPDGGLGGGSESSRRKMQALDAELANLDKLFAAARDKIDLQKKNAVQWIKRQEARMKIQLDGVVSDRKVMVGFMERANQEYDRFLDQIVDIAEAGDDAAVGAGASTPPAKAKLVGSGGGGAPDNSLFDDGMVTSLANKMRMAGTGADQRQQVRLRN</sequence>
<protein>
    <submittedName>
        <fullName evidence="2">Uncharacterized protein</fullName>
    </submittedName>
</protein>
<organism evidence="2 3">
    <name type="scientific">Tetraparma gracilis</name>
    <dbReference type="NCBI Taxonomy" id="2962635"/>
    <lineage>
        <taxon>Eukaryota</taxon>
        <taxon>Sar</taxon>
        <taxon>Stramenopiles</taxon>
        <taxon>Ochrophyta</taxon>
        <taxon>Bolidophyceae</taxon>
        <taxon>Parmales</taxon>
        <taxon>Triparmaceae</taxon>
        <taxon>Tetraparma</taxon>
    </lineage>
</organism>
<gene>
    <name evidence="2" type="ORF">TeGR_g10632</name>
</gene>